<sequence length="652" mass="73536">MASNLEGSIYSGSDLIHDFSCDSCEENENNKLADFYCEKCLKFYCNTCLQHHNQLYKKHDIFGRNYLNKWPVAKASEDLHEYCLEHKDKKLEVFCEDHGDLLCAVCHIYRHKKCNRVVLIADKLKDLIEKDAFKHLVSTIDILHGQLIQKTNGFEKHMDSLEKSYKTVLNDINSIRKKVIDSLDKLQLKTIRELDDLKADLMKSLQTDITICNDNINAMKSVKVTIQDMPKKSETVQFLTYIKCIDKSHQADKMLQEMAAKDEITISFKPDTIVEQTLSALSGLGSFPKNEVQPTKEDVVTSQVVHGEVSSLNQKNQLIDPEKRMSEENQEDLFANLIPGSSSQTFHDNQKYGLNKARTLSHLDQVITVSNKTLYNVSSKSDSQTCCITAICEMATGELLISDFNNKSVKLLSQTSTEVVAHYDFLEAILSIFNIEPYLVAVTVGKNEIHFIRMVNNCQLLKDRKFKKLKLPHRCMSIAHNQGIIYVTSGTELYSYTIDGELVSKIYEDTSTRNSATACAVSPDGNNIYVVNGHSEKLVTLSRDGTVIATMNDPALQWGTEMFGIHVTDSGQVLVCGGLSNRIIQVENRGIQTLAEVVSGVRKPIAVFYSKSRDSLIVSMKDNNNILVCKIQSNNICTPRKHSYENTHVNTL</sequence>
<feature type="domain" description="B box-type" evidence="2">
    <location>
        <begin position="78"/>
        <end position="119"/>
    </location>
</feature>
<reference evidence="3" key="2">
    <citation type="submission" date="2020-11" db="EMBL/GenBank/DDBJ databases">
        <authorList>
            <person name="McCartney M.A."/>
            <person name="Auch B."/>
            <person name="Kono T."/>
            <person name="Mallez S."/>
            <person name="Becker A."/>
            <person name="Gohl D.M."/>
            <person name="Silverstein K.A.T."/>
            <person name="Koren S."/>
            <person name="Bechman K.B."/>
            <person name="Herman A."/>
            <person name="Abrahante J.E."/>
            <person name="Garbe J."/>
        </authorList>
    </citation>
    <scope>NUCLEOTIDE SEQUENCE</scope>
    <source>
        <strain evidence="3">Duluth1</strain>
        <tissue evidence="3">Whole animal</tissue>
    </source>
</reference>
<dbReference type="Proteomes" id="UP000828390">
    <property type="component" value="Unassembled WGS sequence"/>
</dbReference>
<keyword evidence="1" id="KW-0862">Zinc</keyword>
<dbReference type="PROSITE" id="PS50119">
    <property type="entry name" value="ZF_BBOX"/>
    <property type="match status" value="2"/>
</dbReference>
<name>A0A9D4RSZ3_DREPO</name>
<dbReference type="Gene3D" id="4.10.830.40">
    <property type="match status" value="1"/>
</dbReference>
<accession>A0A9D4RSZ3</accession>
<feature type="domain" description="B box-type" evidence="2">
    <location>
        <begin position="24"/>
        <end position="64"/>
    </location>
</feature>
<dbReference type="Gene3D" id="2.120.10.30">
    <property type="entry name" value="TolB, C-terminal domain"/>
    <property type="match status" value="1"/>
</dbReference>
<dbReference type="PANTHER" id="PTHR25462:SF296">
    <property type="entry name" value="MEIOTIC P26, ISOFORM F"/>
    <property type="match status" value="1"/>
</dbReference>
<dbReference type="EMBL" id="JAIWYP010000001">
    <property type="protein sequence ID" value="KAH3880501.1"/>
    <property type="molecule type" value="Genomic_DNA"/>
</dbReference>
<dbReference type="Gene3D" id="3.30.160.60">
    <property type="entry name" value="Classic Zinc Finger"/>
    <property type="match status" value="1"/>
</dbReference>
<organism evidence="3 4">
    <name type="scientific">Dreissena polymorpha</name>
    <name type="common">Zebra mussel</name>
    <name type="synonym">Mytilus polymorpha</name>
    <dbReference type="NCBI Taxonomy" id="45954"/>
    <lineage>
        <taxon>Eukaryota</taxon>
        <taxon>Metazoa</taxon>
        <taxon>Spiralia</taxon>
        <taxon>Lophotrochozoa</taxon>
        <taxon>Mollusca</taxon>
        <taxon>Bivalvia</taxon>
        <taxon>Autobranchia</taxon>
        <taxon>Heteroconchia</taxon>
        <taxon>Euheterodonta</taxon>
        <taxon>Imparidentia</taxon>
        <taxon>Neoheterodontei</taxon>
        <taxon>Myida</taxon>
        <taxon>Dreissenoidea</taxon>
        <taxon>Dreissenidae</taxon>
        <taxon>Dreissena</taxon>
    </lineage>
</organism>
<evidence type="ECO:0000259" key="2">
    <source>
        <dbReference type="PROSITE" id="PS50119"/>
    </source>
</evidence>
<dbReference type="PANTHER" id="PTHR25462">
    <property type="entry name" value="BONUS, ISOFORM C-RELATED"/>
    <property type="match status" value="1"/>
</dbReference>
<dbReference type="SUPFAM" id="SSF57845">
    <property type="entry name" value="B-box zinc-binding domain"/>
    <property type="match status" value="1"/>
</dbReference>
<dbReference type="SUPFAM" id="SSF101898">
    <property type="entry name" value="NHL repeat"/>
    <property type="match status" value="1"/>
</dbReference>
<comment type="caution">
    <text evidence="3">The sequence shown here is derived from an EMBL/GenBank/DDBJ whole genome shotgun (WGS) entry which is preliminary data.</text>
</comment>
<reference evidence="3" key="1">
    <citation type="journal article" date="2019" name="bioRxiv">
        <title>The Genome of the Zebra Mussel, Dreissena polymorpha: A Resource for Invasive Species Research.</title>
        <authorList>
            <person name="McCartney M.A."/>
            <person name="Auch B."/>
            <person name="Kono T."/>
            <person name="Mallez S."/>
            <person name="Zhang Y."/>
            <person name="Obille A."/>
            <person name="Becker A."/>
            <person name="Abrahante J.E."/>
            <person name="Garbe J."/>
            <person name="Badalamenti J.P."/>
            <person name="Herman A."/>
            <person name="Mangelson H."/>
            <person name="Liachko I."/>
            <person name="Sullivan S."/>
            <person name="Sone E.D."/>
            <person name="Koren S."/>
            <person name="Silverstein K.A.T."/>
            <person name="Beckman K.B."/>
            <person name="Gohl D.M."/>
        </authorList>
    </citation>
    <scope>NUCLEOTIDE SEQUENCE</scope>
    <source>
        <strain evidence="3">Duluth1</strain>
        <tissue evidence="3">Whole animal</tissue>
    </source>
</reference>
<gene>
    <name evidence="3" type="ORF">DPMN_004417</name>
</gene>
<dbReference type="InterPro" id="IPR047153">
    <property type="entry name" value="TRIM45/56/19-like"/>
</dbReference>
<evidence type="ECO:0000256" key="1">
    <source>
        <dbReference type="PROSITE-ProRule" id="PRU00024"/>
    </source>
</evidence>
<keyword evidence="1" id="KW-0479">Metal-binding</keyword>
<dbReference type="SMART" id="SM00336">
    <property type="entry name" value="BBOX"/>
    <property type="match status" value="2"/>
</dbReference>
<dbReference type="InterPro" id="IPR011042">
    <property type="entry name" value="6-blade_b-propeller_TolB-like"/>
</dbReference>
<proteinExistence type="predicted"/>
<keyword evidence="4" id="KW-1185">Reference proteome</keyword>
<protein>
    <recommendedName>
        <fullName evidence="2">B box-type domain-containing protein</fullName>
    </recommendedName>
</protein>
<dbReference type="InterPro" id="IPR000315">
    <property type="entry name" value="Znf_B-box"/>
</dbReference>
<evidence type="ECO:0000313" key="3">
    <source>
        <dbReference type="EMBL" id="KAH3880501.1"/>
    </source>
</evidence>
<keyword evidence="1" id="KW-0863">Zinc-finger</keyword>
<dbReference type="OrthoDB" id="10246582at2759"/>
<dbReference type="GO" id="GO:0008270">
    <property type="term" value="F:zinc ion binding"/>
    <property type="evidence" value="ECO:0007669"/>
    <property type="project" value="UniProtKB-KW"/>
</dbReference>
<dbReference type="AlphaFoldDB" id="A0A9D4RSZ3"/>
<evidence type="ECO:0000313" key="4">
    <source>
        <dbReference type="Proteomes" id="UP000828390"/>
    </source>
</evidence>